<comment type="caution">
    <text evidence="2">The sequence shown here is derived from an EMBL/GenBank/DDBJ whole genome shotgun (WGS) entry which is preliminary data.</text>
</comment>
<protein>
    <submittedName>
        <fullName evidence="2">Uncharacterized protein</fullName>
    </submittedName>
</protein>
<dbReference type="EMBL" id="JARAKH010000042">
    <property type="protein sequence ID" value="KAK8380424.1"/>
    <property type="molecule type" value="Genomic_DNA"/>
</dbReference>
<feature type="region of interest" description="Disordered" evidence="1">
    <location>
        <begin position="64"/>
        <end position="86"/>
    </location>
</feature>
<accession>A0AAW0SZP9</accession>
<dbReference type="Proteomes" id="UP001487740">
    <property type="component" value="Unassembled WGS sequence"/>
</dbReference>
<proteinExistence type="predicted"/>
<name>A0AAW0SZP9_SCYPA</name>
<reference evidence="2 3" key="1">
    <citation type="submission" date="2023-03" db="EMBL/GenBank/DDBJ databases">
        <title>High-quality genome of Scylla paramamosain provides insights in environmental adaptation.</title>
        <authorList>
            <person name="Zhang L."/>
        </authorList>
    </citation>
    <scope>NUCLEOTIDE SEQUENCE [LARGE SCALE GENOMIC DNA]</scope>
    <source>
        <strain evidence="2">LZ_2023a</strain>
        <tissue evidence="2">Muscle</tissue>
    </source>
</reference>
<evidence type="ECO:0000313" key="3">
    <source>
        <dbReference type="Proteomes" id="UP001487740"/>
    </source>
</evidence>
<gene>
    <name evidence="2" type="ORF">O3P69_016775</name>
</gene>
<evidence type="ECO:0000256" key="1">
    <source>
        <dbReference type="SAM" id="MobiDB-lite"/>
    </source>
</evidence>
<feature type="compositionally biased region" description="Basic and acidic residues" evidence="1">
    <location>
        <begin position="64"/>
        <end position="79"/>
    </location>
</feature>
<dbReference type="AlphaFoldDB" id="A0AAW0SZP9"/>
<evidence type="ECO:0000313" key="2">
    <source>
        <dbReference type="EMBL" id="KAK8380424.1"/>
    </source>
</evidence>
<keyword evidence="3" id="KW-1185">Reference proteome</keyword>
<sequence length="171" mass="19130">MSLKRIRRRLSQTFTRFHDGSLTELAEHLTIEENGGIRENGSTTTPTFTRISRRLSLSNSRIFSDSHKQARQASEERSKGLSQSCNEAMTNPIPYDLALRAQRMEACQVSSTPRSSFVFFGAPPHVPSGEGNPVHLFRRQGHVLYFTASPADPYTYRKVRAAYPDEAVAAG</sequence>
<organism evidence="2 3">
    <name type="scientific">Scylla paramamosain</name>
    <name type="common">Mud crab</name>
    <dbReference type="NCBI Taxonomy" id="85552"/>
    <lineage>
        <taxon>Eukaryota</taxon>
        <taxon>Metazoa</taxon>
        <taxon>Ecdysozoa</taxon>
        <taxon>Arthropoda</taxon>
        <taxon>Crustacea</taxon>
        <taxon>Multicrustacea</taxon>
        <taxon>Malacostraca</taxon>
        <taxon>Eumalacostraca</taxon>
        <taxon>Eucarida</taxon>
        <taxon>Decapoda</taxon>
        <taxon>Pleocyemata</taxon>
        <taxon>Brachyura</taxon>
        <taxon>Eubrachyura</taxon>
        <taxon>Portunoidea</taxon>
        <taxon>Portunidae</taxon>
        <taxon>Portuninae</taxon>
        <taxon>Scylla</taxon>
    </lineage>
</organism>